<comment type="caution">
    <text evidence="3">The sequence shown here is derived from an EMBL/GenBank/DDBJ whole genome shotgun (WGS) entry which is preliminary data.</text>
</comment>
<dbReference type="EMBL" id="SCWB01000005">
    <property type="protein sequence ID" value="TDM12274.1"/>
    <property type="molecule type" value="Genomic_DNA"/>
</dbReference>
<dbReference type="RefSeq" id="WP_133443444.1">
    <property type="nucleotide sequence ID" value="NZ_SCWB01000005.1"/>
</dbReference>
<feature type="transmembrane region" description="Helical" evidence="1">
    <location>
        <begin position="48"/>
        <end position="71"/>
    </location>
</feature>
<keyword evidence="1" id="KW-0812">Transmembrane</keyword>
<name>A0A4R6BVG2_9STAP</name>
<feature type="domain" description="DUF418" evidence="2">
    <location>
        <begin position="229"/>
        <end position="379"/>
    </location>
</feature>
<evidence type="ECO:0000259" key="2">
    <source>
        <dbReference type="Pfam" id="PF04235"/>
    </source>
</evidence>
<dbReference type="Proteomes" id="UP000294802">
    <property type="component" value="Unassembled WGS sequence"/>
</dbReference>
<sequence>MTKDRIYSLDVLRGFSLFGIILMNIIGFSHDTFHMNPYVMFQHGWNRILHNFEILFVQNSFYPIFAFLFGYGLAMMHDSARRRARRFLPIVYRRLIAMVIFGVIHGMLIFSGDILQSYAIVTLIGAIFLYLDRSFSLIAAIVLWLLYAALYWVPTLSFALQRPDLDYMKSNPNAAEYMMNVLNSHDLSQIIGLTTDNFLTYFFISDINSFLFRATSLLPLILIGMFAKRVNLFERIVRYKKLSILIAAVAFIIGLAIKSLPIIYYGRYSLDTVAIYSGGIILSAAYIIAIVLLSENEFFRKWTAPISKVGKISFTTYISQSILMFIIIYGFQLFGRMNLIETYSIALLIYILNILFAVLYLKKFKQGPLEYIWRKITYLE</sequence>
<keyword evidence="4" id="KW-1185">Reference proteome</keyword>
<feature type="transmembrane region" description="Helical" evidence="1">
    <location>
        <begin position="138"/>
        <end position="160"/>
    </location>
</feature>
<dbReference type="InterPro" id="IPR007349">
    <property type="entry name" value="DUF418"/>
</dbReference>
<protein>
    <submittedName>
        <fullName evidence="3">DUF418 domain-containing protein</fullName>
    </submittedName>
</protein>
<feature type="transmembrane region" description="Helical" evidence="1">
    <location>
        <begin position="210"/>
        <end position="230"/>
    </location>
</feature>
<keyword evidence="1" id="KW-1133">Transmembrane helix</keyword>
<feature type="transmembrane region" description="Helical" evidence="1">
    <location>
        <begin position="314"/>
        <end position="331"/>
    </location>
</feature>
<evidence type="ECO:0000313" key="3">
    <source>
        <dbReference type="EMBL" id="TDM12274.1"/>
    </source>
</evidence>
<dbReference type="Pfam" id="PF04235">
    <property type="entry name" value="DUF418"/>
    <property type="match status" value="1"/>
</dbReference>
<accession>A0A4R6BVG2</accession>
<keyword evidence="1" id="KW-0472">Membrane</keyword>
<dbReference type="AlphaFoldDB" id="A0A4R6BVG2"/>
<dbReference type="OrthoDB" id="9807744at2"/>
<feature type="transmembrane region" description="Helical" evidence="1">
    <location>
        <begin position="12"/>
        <end position="28"/>
    </location>
</feature>
<feature type="transmembrane region" description="Helical" evidence="1">
    <location>
        <begin position="273"/>
        <end position="293"/>
    </location>
</feature>
<feature type="transmembrane region" description="Helical" evidence="1">
    <location>
        <begin position="343"/>
        <end position="361"/>
    </location>
</feature>
<gene>
    <name evidence="3" type="ORF">ERX29_04200</name>
</gene>
<feature type="transmembrane region" description="Helical" evidence="1">
    <location>
        <begin position="91"/>
        <end position="108"/>
    </location>
</feature>
<reference evidence="3 4" key="1">
    <citation type="submission" date="2019-01" db="EMBL/GenBank/DDBJ databases">
        <title>Draft genome sequences of the type strains of six Macrococcus species.</title>
        <authorList>
            <person name="Mazhar S."/>
            <person name="Altermann E."/>
            <person name="Hill C."/>
            <person name="Mcauliffe O."/>
        </authorList>
    </citation>
    <scope>NUCLEOTIDE SEQUENCE [LARGE SCALE GENOMIC DNA]</scope>
    <source>
        <strain evidence="3 4">CCM4815</strain>
    </source>
</reference>
<organism evidence="3 4">
    <name type="scientific">Macrococcus lamae</name>
    <dbReference type="NCBI Taxonomy" id="198484"/>
    <lineage>
        <taxon>Bacteria</taxon>
        <taxon>Bacillati</taxon>
        <taxon>Bacillota</taxon>
        <taxon>Bacilli</taxon>
        <taxon>Bacillales</taxon>
        <taxon>Staphylococcaceae</taxon>
        <taxon>Macrococcus</taxon>
    </lineage>
</organism>
<proteinExistence type="predicted"/>
<dbReference type="PANTHER" id="PTHR30590:SF3">
    <property type="entry name" value="HYPOTHETICAL MEMBRANE SPANNING PROTEIN"/>
    <property type="match status" value="1"/>
</dbReference>
<feature type="transmembrane region" description="Helical" evidence="1">
    <location>
        <begin position="114"/>
        <end position="131"/>
    </location>
</feature>
<evidence type="ECO:0000256" key="1">
    <source>
        <dbReference type="SAM" id="Phobius"/>
    </source>
</evidence>
<dbReference type="InterPro" id="IPR052529">
    <property type="entry name" value="Bact_Transport_Assoc"/>
</dbReference>
<evidence type="ECO:0000313" key="4">
    <source>
        <dbReference type="Proteomes" id="UP000294802"/>
    </source>
</evidence>
<dbReference type="PANTHER" id="PTHR30590">
    <property type="entry name" value="INNER MEMBRANE PROTEIN"/>
    <property type="match status" value="1"/>
</dbReference>
<feature type="transmembrane region" description="Helical" evidence="1">
    <location>
        <begin position="242"/>
        <end position="267"/>
    </location>
</feature>